<organism evidence="1">
    <name type="scientific">Lepeophtheirus salmonis</name>
    <name type="common">Salmon louse</name>
    <name type="synonym">Caligus salmonis</name>
    <dbReference type="NCBI Taxonomy" id="72036"/>
    <lineage>
        <taxon>Eukaryota</taxon>
        <taxon>Metazoa</taxon>
        <taxon>Ecdysozoa</taxon>
        <taxon>Arthropoda</taxon>
        <taxon>Crustacea</taxon>
        <taxon>Multicrustacea</taxon>
        <taxon>Hexanauplia</taxon>
        <taxon>Copepoda</taxon>
        <taxon>Siphonostomatoida</taxon>
        <taxon>Caligidae</taxon>
        <taxon>Lepeophtheirus</taxon>
    </lineage>
</organism>
<accession>A0A0K2T987</accession>
<protein>
    <submittedName>
        <fullName evidence="1">Uncharacterized protein</fullName>
    </submittedName>
</protein>
<name>A0A0K2T987_LEPSM</name>
<feature type="non-terminal residue" evidence="1">
    <location>
        <position position="1"/>
    </location>
</feature>
<evidence type="ECO:0000313" key="1">
    <source>
        <dbReference type="EMBL" id="CDW22659.1"/>
    </source>
</evidence>
<reference evidence="1" key="1">
    <citation type="submission" date="2014-05" db="EMBL/GenBank/DDBJ databases">
        <authorList>
            <person name="Chronopoulou M."/>
        </authorList>
    </citation>
    <scope>NUCLEOTIDE SEQUENCE</scope>
    <source>
        <tissue evidence="1">Whole organism</tissue>
    </source>
</reference>
<sequence length="65" mass="7914">NKEYIFNFSFNYLHTSFNPLSDNMFAEKFAIASKKFHNMPYIYYNKRPCLRRFGDPSCNRNGFHY</sequence>
<dbReference type="AlphaFoldDB" id="A0A0K2T987"/>
<dbReference type="EMBL" id="HACA01005298">
    <property type="protein sequence ID" value="CDW22659.1"/>
    <property type="molecule type" value="Transcribed_RNA"/>
</dbReference>
<proteinExistence type="predicted"/>